<proteinExistence type="predicted"/>
<reference evidence="1 2" key="1">
    <citation type="submission" date="2019-12" db="EMBL/GenBank/DDBJ databases">
        <title>Genomic-based taxomic classification of the family Erythrobacteraceae.</title>
        <authorList>
            <person name="Xu L."/>
        </authorList>
    </citation>
    <scope>NUCLEOTIDE SEQUENCE [LARGE SCALE GENOMIC DNA]</scope>
    <source>
        <strain evidence="1 2">DSM 18604</strain>
    </source>
</reference>
<dbReference type="EMBL" id="WTYQ01000001">
    <property type="protein sequence ID" value="MXP24852.1"/>
    <property type="molecule type" value="Genomic_DNA"/>
</dbReference>
<gene>
    <name evidence="1" type="ORF">GRI39_02165</name>
</gene>
<keyword evidence="2" id="KW-1185">Reference proteome</keyword>
<organism evidence="1 2">
    <name type="scientific">Altericroceibacterium indicum</name>
    <dbReference type="NCBI Taxonomy" id="374177"/>
    <lineage>
        <taxon>Bacteria</taxon>
        <taxon>Pseudomonadati</taxon>
        <taxon>Pseudomonadota</taxon>
        <taxon>Alphaproteobacteria</taxon>
        <taxon>Sphingomonadales</taxon>
        <taxon>Erythrobacteraceae</taxon>
        <taxon>Altericroceibacterium</taxon>
    </lineage>
</organism>
<accession>A0A845A3L9</accession>
<evidence type="ECO:0000313" key="1">
    <source>
        <dbReference type="EMBL" id="MXP24852.1"/>
    </source>
</evidence>
<comment type="caution">
    <text evidence="1">The sequence shown here is derived from an EMBL/GenBank/DDBJ whole genome shotgun (WGS) entry which is preliminary data.</text>
</comment>
<evidence type="ECO:0000313" key="2">
    <source>
        <dbReference type="Proteomes" id="UP000460561"/>
    </source>
</evidence>
<name>A0A845A3L9_9SPHN</name>
<dbReference type="RefSeq" id="WP_160738045.1">
    <property type="nucleotide sequence ID" value="NZ_WTYQ01000001.1"/>
</dbReference>
<dbReference type="OrthoDB" id="7597310at2"/>
<dbReference type="AlphaFoldDB" id="A0A845A3L9"/>
<sequence length="125" mass="14119">MNITPNFADGTLKDAIWWFYGFEAAQPYSEAALDTHTKSRDLAEKLNSVCRWLSRLAEGKQRVIGVDERTMALAITEHEMEALLDGLKGKPSEDDRALALKTIEKIFKQYRDELTAIRFDAGGLI</sequence>
<protein>
    <submittedName>
        <fullName evidence="1">Uncharacterized protein</fullName>
    </submittedName>
</protein>
<dbReference type="Proteomes" id="UP000460561">
    <property type="component" value="Unassembled WGS sequence"/>
</dbReference>